<evidence type="ECO:0000256" key="1">
    <source>
        <dbReference type="ARBA" id="ARBA00022679"/>
    </source>
</evidence>
<gene>
    <name evidence="5" type="ORF">BGZ80_009779</name>
</gene>
<keyword evidence="2" id="KW-0012">Acyltransferase</keyword>
<evidence type="ECO:0000313" key="6">
    <source>
        <dbReference type="Proteomes" id="UP000703661"/>
    </source>
</evidence>
<organism evidence="5 6">
    <name type="scientific">Entomortierella chlamydospora</name>
    <dbReference type="NCBI Taxonomy" id="101097"/>
    <lineage>
        <taxon>Eukaryota</taxon>
        <taxon>Fungi</taxon>
        <taxon>Fungi incertae sedis</taxon>
        <taxon>Mucoromycota</taxon>
        <taxon>Mortierellomycotina</taxon>
        <taxon>Mortierellomycetes</taxon>
        <taxon>Mortierellales</taxon>
        <taxon>Mortierellaceae</taxon>
        <taxon>Entomortierella</taxon>
    </lineage>
</organism>
<proteinExistence type="inferred from homology"/>
<comment type="similarity">
    <text evidence="3">Belongs to the acetyltransferase family. RimJ subfamily.</text>
</comment>
<name>A0A9P6MWP1_9FUNG</name>
<dbReference type="InterPro" id="IPR000182">
    <property type="entry name" value="GNAT_dom"/>
</dbReference>
<reference evidence="5" key="1">
    <citation type="journal article" date="2020" name="Fungal Divers.">
        <title>Resolving the Mortierellaceae phylogeny through synthesis of multi-gene phylogenetics and phylogenomics.</title>
        <authorList>
            <person name="Vandepol N."/>
            <person name="Liber J."/>
            <person name="Desiro A."/>
            <person name="Na H."/>
            <person name="Kennedy M."/>
            <person name="Barry K."/>
            <person name="Grigoriev I.V."/>
            <person name="Miller A.N."/>
            <person name="O'Donnell K."/>
            <person name="Stajich J.E."/>
            <person name="Bonito G."/>
        </authorList>
    </citation>
    <scope>NUCLEOTIDE SEQUENCE</scope>
    <source>
        <strain evidence="5">NRRL 2769</strain>
    </source>
</reference>
<dbReference type="EMBL" id="JAAAID010000616">
    <property type="protein sequence ID" value="KAG0015560.1"/>
    <property type="molecule type" value="Genomic_DNA"/>
</dbReference>
<dbReference type="Pfam" id="PF13302">
    <property type="entry name" value="Acetyltransf_3"/>
    <property type="match status" value="1"/>
</dbReference>
<sequence>ANAVRFTERHLQRRNEAGVVTSWAIRTSIAGPIIGLFAMDSFDHGDVGHCYRDNIQQTHNHVEDQSPRCADTIQAGTLNCGGLGYWISPEYAGKGIMSQVVSYGVNHLARKEFGYDRIHGEAWMENKGSQRVMENTGMRRTVGVPCFVPKFSAVRDIAHYIIDVATP</sequence>
<dbReference type="AlphaFoldDB" id="A0A9P6MWP1"/>
<dbReference type="InterPro" id="IPR016181">
    <property type="entry name" value="Acyl_CoA_acyltransferase"/>
</dbReference>
<dbReference type="PANTHER" id="PTHR43792">
    <property type="entry name" value="GNAT FAMILY, PUTATIVE (AFU_ORTHOLOGUE AFUA_3G00765)-RELATED-RELATED"/>
    <property type="match status" value="1"/>
</dbReference>
<dbReference type="InterPro" id="IPR051531">
    <property type="entry name" value="N-acetyltransferase"/>
</dbReference>
<keyword evidence="6" id="KW-1185">Reference proteome</keyword>
<evidence type="ECO:0000313" key="5">
    <source>
        <dbReference type="EMBL" id="KAG0015560.1"/>
    </source>
</evidence>
<feature type="non-terminal residue" evidence="5">
    <location>
        <position position="1"/>
    </location>
</feature>
<comment type="caution">
    <text evidence="5">The sequence shown here is derived from an EMBL/GenBank/DDBJ whole genome shotgun (WGS) entry which is preliminary data.</text>
</comment>
<keyword evidence="1" id="KW-0808">Transferase</keyword>
<evidence type="ECO:0000256" key="3">
    <source>
        <dbReference type="ARBA" id="ARBA00038502"/>
    </source>
</evidence>
<dbReference type="GO" id="GO:0016747">
    <property type="term" value="F:acyltransferase activity, transferring groups other than amino-acyl groups"/>
    <property type="evidence" value="ECO:0007669"/>
    <property type="project" value="InterPro"/>
</dbReference>
<evidence type="ECO:0000256" key="2">
    <source>
        <dbReference type="ARBA" id="ARBA00023315"/>
    </source>
</evidence>
<evidence type="ECO:0000259" key="4">
    <source>
        <dbReference type="Pfam" id="PF13302"/>
    </source>
</evidence>
<dbReference type="PANTHER" id="PTHR43792:SF8">
    <property type="entry name" value="[RIBOSOMAL PROTEIN US5]-ALANINE N-ACETYLTRANSFERASE"/>
    <property type="match status" value="1"/>
</dbReference>
<feature type="domain" description="N-acetyltransferase" evidence="4">
    <location>
        <begin position="42"/>
        <end position="139"/>
    </location>
</feature>
<dbReference type="Gene3D" id="3.40.630.30">
    <property type="match status" value="1"/>
</dbReference>
<dbReference type="Proteomes" id="UP000703661">
    <property type="component" value="Unassembled WGS sequence"/>
</dbReference>
<protein>
    <recommendedName>
        <fullName evidence="4">N-acetyltransferase domain-containing protein</fullName>
    </recommendedName>
</protein>
<accession>A0A9P6MWP1</accession>
<dbReference type="SUPFAM" id="SSF55729">
    <property type="entry name" value="Acyl-CoA N-acyltransferases (Nat)"/>
    <property type="match status" value="1"/>
</dbReference>